<comment type="caution">
    <text evidence="1">The sequence shown here is derived from an EMBL/GenBank/DDBJ whole genome shotgun (WGS) entry which is preliminary data.</text>
</comment>
<accession>A0A4U5R1U2</accession>
<dbReference type="AlphaFoldDB" id="A0A4U5R1U2"/>
<evidence type="ECO:0000313" key="1">
    <source>
        <dbReference type="EMBL" id="TKS15375.1"/>
    </source>
</evidence>
<dbReference type="STRING" id="43335.A0A4U5R1U2"/>
<gene>
    <name evidence="1" type="ORF">D5086_0000034120</name>
</gene>
<name>A0A4U5R1U2_POPAL</name>
<dbReference type="PANTHER" id="PTHR32161:SF8">
    <property type="entry name" value="DPP6 N-TERMINAL DOMAIN-LIKE PROTEIN"/>
    <property type="match status" value="1"/>
</dbReference>
<dbReference type="EMBL" id="RCHU01000091">
    <property type="protein sequence ID" value="TKS15375.1"/>
    <property type="molecule type" value="Genomic_DNA"/>
</dbReference>
<proteinExistence type="predicted"/>
<sequence length="134" mass="15011">MELEGRDDPLDQGESRTSWAAVYTTNLTVEVTRRLTPYGIVDFSPTVSPSSVYTVVISYGERLWKGEVEELSTDIYIFLTRDGTNRVKVVEHGGWPSWADESVIVERVTPPGLHTFTLATSSSNKKFIAIATRR</sequence>
<reference evidence="1" key="1">
    <citation type="submission" date="2018-10" db="EMBL/GenBank/DDBJ databases">
        <title>Population genomic analysis revealed the cold adaptation of white poplar.</title>
        <authorList>
            <person name="Liu Y.-J."/>
        </authorList>
    </citation>
    <scope>NUCLEOTIDE SEQUENCE [LARGE SCALE GENOMIC DNA]</scope>
    <source>
        <strain evidence="1">PAL-ZL1</strain>
    </source>
</reference>
<dbReference type="PANTHER" id="PTHR32161">
    <property type="entry name" value="DPP6 N-TERMINAL DOMAIN-LIKE PROTEIN"/>
    <property type="match status" value="1"/>
</dbReference>
<protein>
    <submittedName>
        <fullName evidence="1">Uncharacterized protein</fullName>
    </submittedName>
</protein>
<dbReference type="SUPFAM" id="SSF69304">
    <property type="entry name" value="Tricorn protease N-terminal domain"/>
    <property type="match status" value="1"/>
</dbReference>
<organism evidence="1">
    <name type="scientific">Populus alba</name>
    <name type="common">White poplar</name>
    <dbReference type="NCBI Taxonomy" id="43335"/>
    <lineage>
        <taxon>Eukaryota</taxon>
        <taxon>Viridiplantae</taxon>
        <taxon>Streptophyta</taxon>
        <taxon>Embryophyta</taxon>
        <taxon>Tracheophyta</taxon>
        <taxon>Spermatophyta</taxon>
        <taxon>Magnoliopsida</taxon>
        <taxon>eudicotyledons</taxon>
        <taxon>Gunneridae</taxon>
        <taxon>Pentapetalae</taxon>
        <taxon>rosids</taxon>
        <taxon>fabids</taxon>
        <taxon>Malpighiales</taxon>
        <taxon>Salicaceae</taxon>
        <taxon>Saliceae</taxon>
        <taxon>Populus</taxon>
    </lineage>
</organism>